<feature type="transmembrane region" description="Helical" evidence="1">
    <location>
        <begin position="7"/>
        <end position="27"/>
    </location>
</feature>
<dbReference type="Proteomes" id="UP001321543">
    <property type="component" value="Chromosome"/>
</dbReference>
<keyword evidence="1" id="KW-0472">Membrane</keyword>
<dbReference type="EMBL" id="AP027728">
    <property type="protein sequence ID" value="BDZ39655.1"/>
    <property type="molecule type" value="Genomic_DNA"/>
</dbReference>
<proteinExistence type="predicted"/>
<accession>A0ABM8FVI2</accession>
<keyword evidence="3" id="KW-1185">Reference proteome</keyword>
<keyword evidence="1" id="KW-0812">Transmembrane</keyword>
<reference evidence="3" key="1">
    <citation type="journal article" date="2019" name="Int. J. Syst. Evol. Microbiol.">
        <title>The Global Catalogue of Microorganisms (GCM) 10K type strain sequencing project: providing services to taxonomists for standard genome sequencing and annotation.</title>
        <authorList>
            <consortium name="The Broad Institute Genomics Platform"/>
            <consortium name="The Broad Institute Genome Sequencing Center for Infectious Disease"/>
            <person name="Wu L."/>
            <person name="Ma J."/>
        </authorList>
    </citation>
    <scope>NUCLEOTIDE SEQUENCE [LARGE SCALE GENOMIC DNA]</scope>
    <source>
        <strain evidence="3">NBRC 106310</strain>
    </source>
</reference>
<organism evidence="2 3">
    <name type="scientific">Microbacterium suwonense</name>
    <dbReference type="NCBI Taxonomy" id="683047"/>
    <lineage>
        <taxon>Bacteria</taxon>
        <taxon>Bacillati</taxon>
        <taxon>Actinomycetota</taxon>
        <taxon>Actinomycetes</taxon>
        <taxon>Micrococcales</taxon>
        <taxon>Microbacteriaceae</taxon>
        <taxon>Microbacterium</taxon>
    </lineage>
</organism>
<evidence type="ECO:0000256" key="1">
    <source>
        <dbReference type="SAM" id="Phobius"/>
    </source>
</evidence>
<evidence type="ECO:0008006" key="4">
    <source>
        <dbReference type="Google" id="ProtNLM"/>
    </source>
</evidence>
<dbReference type="RefSeq" id="WP_286299926.1">
    <property type="nucleotide sequence ID" value="NZ_AP027728.1"/>
</dbReference>
<evidence type="ECO:0000313" key="2">
    <source>
        <dbReference type="EMBL" id="BDZ39655.1"/>
    </source>
</evidence>
<keyword evidence="1" id="KW-1133">Transmembrane helix</keyword>
<sequence length="61" mass="6904">MDWQQTASVGSAVWLSVALIASVLAGMQGRGKLWWFFITLLFGPFALFFLAVWTKPLTRRD</sequence>
<gene>
    <name evidence="2" type="ORF">GCM10025863_22690</name>
</gene>
<name>A0ABM8FVI2_9MICO</name>
<feature type="transmembrane region" description="Helical" evidence="1">
    <location>
        <begin position="33"/>
        <end position="53"/>
    </location>
</feature>
<protein>
    <recommendedName>
        <fullName evidence="4">Antitermination protein NusB</fullName>
    </recommendedName>
</protein>
<evidence type="ECO:0000313" key="3">
    <source>
        <dbReference type="Proteomes" id="UP001321543"/>
    </source>
</evidence>